<feature type="domain" description="Thioredoxin-like fold" evidence="1">
    <location>
        <begin position="54"/>
        <end position="209"/>
    </location>
</feature>
<accession>A0ABU1A5H5</accession>
<dbReference type="Pfam" id="PF13462">
    <property type="entry name" value="Thioredoxin_4"/>
    <property type="match status" value="1"/>
</dbReference>
<organism evidence="2 3">
    <name type="scientific">Mesonia profundi</name>
    <dbReference type="NCBI Taxonomy" id="3070998"/>
    <lineage>
        <taxon>Bacteria</taxon>
        <taxon>Pseudomonadati</taxon>
        <taxon>Bacteroidota</taxon>
        <taxon>Flavobacteriia</taxon>
        <taxon>Flavobacteriales</taxon>
        <taxon>Flavobacteriaceae</taxon>
        <taxon>Mesonia</taxon>
    </lineage>
</organism>
<comment type="caution">
    <text evidence="2">The sequence shown here is derived from an EMBL/GenBank/DDBJ whole genome shotgun (WGS) entry which is preliminary data.</text>
</comment>
<dbReference type="InterPro" id="IPR012336">
    <property type="entry name" value="Thioredoxin-like_fold"/>
</dbReference>
<protein>
    <submittedName>
        <fullName evidence="2">Thioredoxin domain-containing protein</fullName>
    </submittedName>
</protein>
<dbReference type="SUPFAM" id="SSF52833">
    <property type="entry name" value="Thioredoxin-like"/>
    <property type="match status" value="1"/>
</dbReference>
<dbReference type="EMBL" id="JAVHUL010000055">
    <property type="protein sequence ID" value="MDQ7918606.1"/>
    <property type="molecule type" value="Genomic_DNA"/>
</dbReference>
<name>A0ABU1A5H5_9FLAO</name>
<evidence type="ECO:0000313" key="2">
    <source>
        <dbReference type="EMBL" id="MDQ7918606.1"/>
    </source>
</evidence>
<keyword evidence="3" id="KW-1185">Reference proteome</keyword>
<gene>
    <name evidence="2" type="ORF">RBU60_13585</name>
</gene>
<dbReference type="RefSeq" id="WP_308865605.1">
    <property type="nucleotide sequence ID" value="NZ_JAVHUL010000055.1"/>
</dbReference>
<dbReference type="Proteomes" id="UP001230915">
    <property type="component" value="Unassembled WGS sequence"/>
</dbReference>
<reference evidence="2 3" key="1">
    <citation type="submission" date="2023-08" db="EMBL/GenBank/DDBJ databases">
        <title>Mesonia sp. MT50, isolated from deep-sea sediment of the Mariana Trench.</title>
        <authorList>
            <person name="Fu H."/>
        </authorList>
    </citation>
    <scope>NUCLEOTIDE SEQUENCE [LARGE SCALE GENOMIC DNA]</scope>
    <source>
        <strain evidence="2 3">MT50</strain>
    </source>
</reference>
<proteinExistence type="predicted"/>
<dbReference type="InterPro" id="IPR036249">
    <property type="entry name" value="Thioredoxin-like_sf"/>
</dbReference>
<dbReference type="Gene3D" id="3.40.30.10">
    <property type="entry name" value="Glutaredoxin"/>
    <property type="match status" value="2"/>
</dbReference>
<evidence type="ECO:0000259" key="1">
    <source>
        <dbReference type="Pfam" id="PF13462"/>
    </source>
</evidence>
<evidence type="ECO:0000313" key="3">
    <source>
        <dbReference type="Proteomes" id="UP001230915"/>
    </source>
</evidence>
<sequence>MMNKKITRLVAVAGLFFLLLGTMFFFGFKVDNNSASTLPLKKEPPRLSFFPQGNNPTLGVDSANVKMIVLIDYQCAYCKYFTQQQLPELMKNYVDKGKLQITFRDYPLSFHENAEKLAETAHLMYVENNFDTFLKKVWSINPTATEEKIDAVLGLGFRSSKNKDAIRDNINESRYLAGVAGITATPTFIINNRMLVGLKEITELKSLIDYSMKPQERNANQTDGTCGK</sequence>